<comment type="caution">
    <text evidence="4">The sequence shown here is derived from an EMBL/GenBank/DDBJ whole genome shotgun (WGS) entry which is preliminary data.</text>
</comment>
<feature type="region of interest" description="Disordered" evidence="1">
    <location>
        <begin position="1"/>
        <end position="33"/>
    </location>
</feature>
<dbReference type="CDD" id="cd06170">
    <property type="entry name" value="LuxR_C_like"/>
    <property type="match status" value="1"/>
</dbReference>
<dbReference type="PANTHER" id="PTHR45228:SF5">
    <property type="entry name" value="CYCLIC DI-GMP PHOSPHODIESTERASE VC_1348-RELATED"/>
    <property type="match status" value="1"/>
</dbReference>
<dbReference type="Gene3D" id="1.10.3210.10">
    <property type="entry name" value="Hypothetical protein af1432"/>
    <property type="match status" value="2"/>
</dbReference>
<dbReference type="Pfam" id="PF00196">
    <property type="entry name" value="GerE"/>
    <property type="match status" value="1"/>
</dbReference>
<dbReference type="PROSITE" id="PS51832">
    <property type="entry name" value="HD_GYP"/>
    <property type="match status" value="1"/>
</dbReference>
<dbReference type="PANTHER" id="PTHR45228">
    <property type="entry name" value="CYCLIC DI-GMP PHOSPHODIESTERASE TM_0186-RELATED"/>
    <property type="match status" value="1"/>
</dbReference>
<accession>A0ABN1W417</accession>
<dbReference type="SUPFAM" id="SSF109604">
    <property type="entry name" value="HD-domain/PDEase-like"/>
    <property type="match status" value="2"/>
</dbReference>
<name>A0ABN1W417_9ACTN</name>
<proteinExistence type="predicted"/>
<dbReference type="Proteomes" id="UP001500037">
    <property type="component" value="Unassembled WGS sequence"/>
</dbReference>
<sequence>MQADAVRGERVRLRAAASDEGRTPQAGIGGSRRRSVVTVTSRAESGAGVRLAELVAALSLGVDLGFGQPMEHVLRQCLIALRLAERLGLDDDTRMVVYYTALLVNVGCHSDAHEQAKWFGDDITLKSSKYAYEQRSLAGAAATLRLIGSGNPPLHRFRVGLEFTLGGFRDLNGMISSHSALARELARRLGLPDAVQAALAGSYEQWDGRGWPGELKREAVPLPSRLAQLSEYVEVAHRIGGTGAATALVRRRAGTQFDPGLAVEFCREPEEIVGGLDTARTWEAVIGAEPALGVWLGEEEFDAALLAVADFVDLKSPYTLGHGRAVAALAEAAALGLRMDPAEVTTLRRAGLVHGLGRLGVSNAIWDKPGPLGAGEWERVRLQPYLTERMLRQSAALAPLGAVAVQYRERLDGSGYPRGLAGGAISWPSRILGVADAYQSMIEPRPHRAALQAAEAAAQLHAEVAAGRLDGEAVAAVLAAAGHRTLRRSAGPAGLTAREIDVLRLLARGCSSKEIAAQLVISPKTARNHIEHIYAKIGTSTRASACLFAVQNGLL</sequence>
<keyword evidence="5" id="KW-1185">Reference proteome</keyword>
<gene>
    <name evidence="4" type="ORF">GCM10009665_21050</name>
</gene>
<dbReference type="CDD" id="cd00077">
    <property type="entry name" value="HDc"/>
    <property type="match status" value="1"/>
</dbReference>
<dbReference type="EMBL" id="BAAALF010000026">
    <property type="protein sequence ID" value="GAA1230439.1"/>
    <property type="molecule type" value="Genomic_DNA"/>
</dbReference>
<dbReference type="InterPro" id="IPR000792">
    <property type="entry name" value="Tscrpt_reg_LuxR_C"/>
</dbReference>
<dbReference type="InterPro" id="IPR016032">
    <property type="entry name" value="Sig_transdc_resp-reg_C-effctor"/>
</dbReference>
<dbReference type="Pfam" id="PF13487">
    <property type="entry name" value="HD_5"/>
    <property type="match status" value="2"/>
</dbReference>
<evidence type="ECO:0000259" key="2">
    <source>
        <dbReference type="PROSITE" id="PS50043"/>
    </source>
</evidence>
<dbReference type="InterPro" id="IPR052020">
    <property type="entry name" value="Cyclic_di-GMP/3'3'-cGAMP_PDE"/>
</dbReference>
<evidence type="ECO:0000256" key="1">
    <source>
        <dbReference type="SAM" id="MobiDB-lite"/>
    </source>
</evidence>
<reference evidence="4 5" key="1">
    <citation type="journal article" date="2019" name="Int. J. Syst. Evol. Microbiol.">
        <title>The Global Catalogue of Microorganisms (GCM) 10K type strain sequencing project: providing services to taxonomists for standard genome sequencing and annotation.</title>
        <authorList>
            <consortium name="The Broad Institute Genomics Platform"/>
            <consortium name="The Broad Institute Genome Sequencing Center for Infectious Disease"/>
            <person name="Wu L."/>
            <person name="Ma J."/>
        </authorList>
    </citation>
    <scope>NUCLEOTIDE SEQUENCE [LARGE SCALE GENOMIC DNA]</scope>
    <source>
        <strain evidence="4 5">JCM 13004</strain>
    </source>
</reference>
<feature type="compositionally biased region" description="Basic and acidic residues" evidence="1">
    <location>
        <begin position="1"/>
        <end position="22"/>
    </location>
</feature>
<organism evidence="4 5">
    <name type="scientific">Kitasatospora nipponensis</name>
    <dbReference type="NCBI Taxonomy" id="258049"/>
    <lineage>
        <taxon>Bacteria</taxon>
        <taxon>Bacillati</taxon>
        <taxon>Actinomycetota</taxon>
        <taxon>Actinomycetes</taxon>
        <taxon>Kitasatosporales</taxon>
        <taxon>Streptomycetaceae</taxon>
        <taxon>Kitasatospora</taxon>
    </lineage>
</organism>
<evidence type="ECO:0000313" key="5">
    <source>
        <dbReference type="Proteomes" id="UP001500037"/>
    </source>
</evidence>
<dbReference type="PROSITE" id="PS50043">
    <property type="entry name" value="HTH_LUXR_2"/>
    <property type="match status" value="1"/>
</dbReference>
<dbReference type="SMART" id="SM00421">
    <property type="entry name" value="HTH_LUXR"/>
    <property type="match status" value="1"/>
</dbReference>
<dbReference type="InterPro" id="IPR003607">
    <property type="entry name" value="HD/PDEase_dom"/>
</dbReference>
<dbReference type="InterPro" id="IPR036388">
    <property type="entry name" value="WH-like_DNA-bd_sf"/>
</dbReference>
<feature type="domain" description="HTH luxR-type" evidence="2">
    <location>
        <begin position="488"/>
        <end position="553"/>
    </location>
</feature>
<dbReference type="SUPFAM" id="SSF46894">
    <property type="entry name" value="C-terminal effector domain of the bipartite response regulators"/>
    <property type="match status" value="1"/>
</dbReference>
<protein>
    <submittedName>
        <fullName evidence="4">HD domain-containing protein</fullName>
    </submittedName>
</protein>
<evidence type="ECO:0000259" key="3">
    <source>
        <dbReference type="PROSITE" id="PS51832"/>
    </source>
</evidence>
<dbReference type="InterPro" id="IPR037522">
    <property type="entry name" value="HD_GYP_dom"/>
</dbReference>
<dbReference type="Gene3D" id="1.10.10.10">
    <property type="entry name" value="Winged helix-like DNA-binding domain superfamily/Winged helix DNA-binding domain"/>
    <property type="match status" value="1"/>
</dbReference>
<dbReference type="PRINTS" id="PR00038">
    <property type="entry name" value="HTHLUXR"/>
</dbReference>
<evidence type="ECO:0000313" key="4">
    <source>
        <dbReference type="EMBL" id="GAA1230439.1"/>
    </source>
</evidence>
<feature type="domain" description="HD-GYP" evidence="3">
    <location>
        <begin position="297"/>
        <end position="492"/>
    </location>
</feature>